<dbReference type="RefSeq" id="WP_147767147.1">
    <property type="nucleotide sequence ID" value="NZ_VRKQ01000008.1"/>
</dbReference>
<evidence type="ECO:0000259" key="1">
    <source>
        <dbReference type="Pfam" id="PF25056"/>
    </source>
</evidence>
<organism evidence="2 3">
    <name type="scientific">Seonamhaeicola maritimus</name>
    <dbReference type="NCBI Taxonomy" id="2591822"/>
    <lineage>
        <taxon>Bacteria</taxon>
        <taxon>Pseudomonadati</taxon>
        <taxon>Bacteroidota</taxon>
        <taxon>Flavobacteriia</taxon>
        <taxon>Flavobacteriales</taxon>
        <taxon>Flavobacteriaceae</taxon>
    </lineage>
</organism>
<comment type="caution">
    <text evidence="2">The sequence shown here is derived from an EMBL/GenBank/DDBJ whole genome shotgun (WGS) entry which is preliminary data.</text>
</comment>
<accession>A0A5C7GNB2</accession>
<keyword evidence="3" id="KW-1185">Reference proteome</keyword>
<protein>
    <recommendedName>
        <fullName evidence="1">DUF7793 domain-containing protein</fullName>
    </recommendedName>
</protein>
<dbReference type="Pfam" id="PF25056">
    <property type="entry name" value="DUF7793"/>
    <property type="match status" value="1"/>
</dbReference>
<dbReference type="OrthoDB" id="957652at2"/>
<reference evidence="2 3" key="1">
    <citation type="submission" date="2019-08" db="EMBL/GenBank/DDBJ databases">
        <title>Seonamhaeicola sediminis sp. nov., isolated from marine sediment.</title>
        <authorList>
            <person name="Cao W.R."/>
        </authorList>
    </citation>
    <scope>NUCLEOTIDE SEQUENCE [LARGE SCALE GENOMIC DNA]</scope>
    <source>
        <strain evidence="2 3">1505</strain>
    </source>
</reference>
<sequence>MRNYFENDYASYRFLDDGILHIVYHQGVSIDLDAAIQVVKDRLLLQEGQSFPILCDIRGIKIINKPARAYVAIEGSTLIKAVAVIVEPPVSEMLSELYIRTSTPPIPTQSFEHIEDALLFLNKYI</sequence>
<dbReference type="InterPro" id="IPR056695">
    <property type="entry name" value="DUF7793"/>
</dbReference>
<dbReference type="Gene3D" id="3.40.1680.10">
    <property type="entry name" value="yp_829618.1 domain like"/>
    <property type="match status" value="1"/>
</dbReference>
<evidence type="ECO:0000313" key="2">
    <source>
        <dbReference type="EMBL" id="TXG39577.1"/>
    </source>
</evidence>
<dbReference type="AlphaFoldDB" id="A0A5C7GNB2"/>
<name>A0A5C7GNB2_9FLAO</name>
<dbReference type="EMBL" id="VRKQ01000008">
    <property type="protein sequence ID" value="TXG39577.1"/>
    <property type="molecule type" value="Genomic_DNA"/>
</dbReference>
<gene>
    <name evidence="2" type="ORF">FUA22_06840</name>
</gene>
<dbReference type="Proteomes" id="UP000321080">
    <property type="component" value="Unassembled WGS sequence"/>
</dbReference>
<evidence type="ECO:0000313" key="3">
    <source>
        <dbReference type="Proteomes" id="UP000321080"/>
    </source>
</evidence>
<proteinExistence type="predicted"/>
<feature type="domain" description="DUF7793" evidence="1">
    <location>
        <begin position="15"/>
        <end position="124"/>
    </location>
</feature>
<dbReference type="Gene3D" id="3.40.970.30">
    <property type="entry name" value="yp_829618.1 like domains"/>
    <property type="match status" value="1"/>
</dbReference>